<dbReference type="GO" id="GO:0016747">
    <property type="term" value="F:acyltransferase activity, transferring groups other than amino-acyl groups"/>
    <property type="evidence" value="ECO:0007669"/>
    <property type="project" value="TreeGrafter"/>
</dbReference>
<gene>
    <name evidence="2" type="ORF">BCR35DRAFT_189644</name>
</gene>
<reference evidence="2 3" key="1">
    <citation type="submission" date="2016-07" db="EMBL/GenBank/DDBJ databases">
        <title>Pervasive Adenine N6-methylation of Active Genes in Fungi.</title>
        <authorList>
            <consortium name="DOE Joint Genome Institute"/>
            <person name="Mondo S.J."/>
            <person name="Dannebaum R.O."/>
            <person name="Kuo R.C."/>
            <person name="Labutti K."/>
            <person name="Haridas S."/>
            <person name="Kuo A."/>
            <person name="Salamov A."/>
            <person name="Ahrendt S.R."/>
            <person name="Lipzen A."/>
            <person name="Sullivan W."/>
            <person name="Andreopoulos W.B."/>
            <person name="Clum A."/>
            <person name="Lindquist E."/>
            <person name="Daum C."/>
            <person name="Ramamoorthy G.K."/>
            <person name="Gryganskyi A."/>
            <person name="Culley D."/>
            <person name="Magnuson J.K."/>
            <person name="James T.Y."/>
            <person name="O'Malley M.A."/>
            <person name="Stajich J.E."/>
            <person name="Spatafora J.W."/>
            <person name="Visel A."/>
            <person name="Grigoriev I.V."/>
        </authorList>
    </citation>
    <scope>NUCLEOTIDE SEQUENCE [LARGE SCALE GENOMIC DNA]</scope>
    <source>
        <strain evidence="2 3">62-1032</strain>
    </source>
</reference>
<dbReference type="EMBL" id="MCGR01000007">
    <property type="protein sequence ID" value="ORY88971.1"/>
    <property type="molecule type" value="Genomic_DNA"/>
</dbReference>
<keyword evidence="1" id="KW-0808">Transferase</keyword>
<evidence type="ECO:0008006" key="4">
    <source>
        <dbReference type="Google" id="ProtNLM"/>
    </source>
</evidence>
<evidence type="ECO:0000313" key="3">
    <source>
        <dbReference type="Proteomes" id="UP000193467"/>
    </source>
</evidence>
<dbReference type="PANTHER" id="PTHR31642:SF310">
    <property type="entry name" value="FATTY ALCOHOL:CAFFEOYL-COA ACYLTRANSFERASE"/>
    <property type="match status" value="1"/>
</dbReference>
<dbReference type="InterPro" id="IPR023213">
    <property type="entry name" value="CAT-like_dom_sf"/>
</dbReference>
<evidence type="ECO:0000256" key="1">
    <source>
        <dbReference type="ARBA" id="ARBA00022679"/>
    </source>
</evidence>
<dbReference type="Proteomes" id="UP000193467">
    <property type="component" value="Unassembled WGS sequence"/>
</dbReference>
<dbReference type="Gene3D" id="3.30.559.10">
    <property type="entry name" value="Chloramphenicol acetyltransferase-like domain"/>
    <property type="match status" value="1"/>
</dbReference>
<organism evidence="2 3">
    <name type="scientific">Leucosporidium creatinivorum</name>
    <dbReference type="NCBI Taxonomy" id="106004"/>
    <lineage>
        <taxon>Eukaryota</taxon>
        <taxon>Fungi</taxon>
        <taxon>Dikarya</taxon>
        <taxon>Basidiomycota</taxon>
        <taxon>Pucciniomycotina</taxon>
        <taxon>Microbotryomycetes</taxon>
        <taxon>Leucosporidiales</taxon>
        <taxon>Leucosporidium</taxon>
    </lineage>
</organism>
<dbReference type="InterPro" id="IPR050317">
    <property type="entry name" value="Plant_Fungal_Acyltransferase"/>
</dbReference>
<accession>A0A1Y2FY56</accession>
<sequence length="471" mass="52526">MTSSSPSLAPSEQLFIPPPPSLLASNTPNKIPLSPITLWPIGTIPSVHVFPGKLDLKRLKRAVREVAELYPVVCGRLRWDEKEEGEWWIDLTQPSSIPLTLSTSPSTRAFPTPSVLQPSLSPYSPPLDPTQLNTSSTDPLGVLLSLQLTYLPNHTDGEKSVLGLNWGHVLGDGASFCEFVKRLGRAYERDGASASEEGEEKKPNFGPHVVLREPSEEVLNKWESGLLWPTFPIEEGWEKYTSSAASTEVVQLVFSHDEIKLLQSLARGKGEDEWVSEQDAMSSYFVNLLRLCGEEVESVVNSVNYRTFFPSQPSFPPTLPDLVANVAQMLSQPLPSPTTPVSLAPIALSIRSGLTAIRADPDLAVEWLSCRAWRMRQAAEKREMQVMLPSPGEAIVNSNWRYDWNVPFGFSPSQTSHHTAFSIKNFLRVFRTNPEAEVQGAEWTFNVGEGVRERVQSEVQRDRKEGWGRWK</sequence>
<keyword evidence="3" id="KW-1185">Reference proteome</keyword>
<evidence type="ECO:0000313" key="2">
    <source>
        <dbReference type="EMBL" id="ORY88971.1"/>
    </source>
</evidence>
<proteinExistence type="predicted"/>
<protein>
    <recommendedName>
        <fullName evidence="4">Transferase</fullName>
    </recommendedName>
</protein>
<dbReference type="PANTHER" id="PTHR31642">
    <property type="entry name" value="TRICHOTHECENE 3-O-ACETYLTRANSFERASE"/>
    <property type="match status" value="1"/>
</dbReference>
<dbReference type="OrthoDB" id="2581980at2759"/>
<dbReference type="SUPFAM" id="SSF52777">
    <property type="entry name" value="CoA-dependent acyltransferases"/>
    <property type="match status" value="1"/>
</dbReference>
<dbReference type="AlphaFoldDB" id="A0A1Y2FY56"/>
<name>A0A1Y2FY56_9BASI</name>
<dbReference type="InParanoid" id="A0A1Y2FY56"/>
<comment type="caution">
    <text evidence="2">The sequence shown here is derived from an EMBL/GenBank/DDBJ whole genome shotgun (WGS) entry which is preliminary data.</text>
</comment>